<accession>A0A5D4H952</accession>
<reference evidence="1 2" key="1">
    <citation type="submission" date="2019-08" db="EMBL/GenBank/DDBJ databases">
        <authorList>
            <person name="Seo Y.L."/>
        </authorList>
    </citation>
    <scope>NUCLEOTIDE SEQUENCE [LARGE SCALE GENOMIC DNA]</scope>
    <source>
        <strain evidence="1 2">MaA-C15</strain>
    </source>
</reference>
<evidence type="ECO:0000313" key="2">
    <source>
        <dbReference type="Proteomes" id="UP000323258"/>
    </source>
</evidence>
<dbReference type="AlphaFoldDB" id="A0A5D4H952"/>
<proteinExistence type="predicted"/>
<evidence type="ECO:0000313" key="1">
    <source>
        <dbReference type="EMBL" id="TYR36743.1"/>
    </source>
</evidence>
<comment type="caution">
    <text evidence="1">The sequence shown here is derived from an EMBL/GenBank/DDBJ whole genome shotgun (WGS) entry which is preliminary data.</text>
</comment>
<dbReference type="OrthoDB" id="7306312at2"/>
<reference evidence="1 2" key="2">
    <citation type="submission" date="2019-09" db="EMBL/GenBank/DDBJ databases">
        <title>Mesorhizobium sp. MaA-C15 isolated from Microcystis aeruginosa.</title>
        <authorList>
            <person name="Jeong S.E."/>
            <person name="Jin H.M."/>
            <person name="Jeon C.O."/>
        </authorList>
    </citation>
    <scope>NUCLEOTIDE SEQUENCE [LARGE SCALE GENOMIC DNA]</scope>
    <source>
        <strain evidence="1 2">MaA-C15</strain>
    </source>
</reference>
<protein>
    <submittedName>
        <fullName evidence="1">Uncharacterized protein</fullName>
    </submittedName>
</protein>
<dbReference type="RefSeq" id="WP_148912806.1">
    <property type="nucleotide sequence ID" value="NZ_VSZS01000044.1"/>
</dbReference>
<name>A0A5D4H952_9HYPH</name>
<gene>
    <name evidence="1" type="ORF">FY036_00710</name>
</gene>
<organism evidence="1 2">
    <name type="scientific">Neoaquamicrobium microcysteis</name>
    <dbReference type="NCBI Taxonomy" id="2682781"/>
    <lineage>
        <taxon>Bacteria</taxon>
        <taxon>Pseudomonadati</taxon>
        <taxon>Pseudomonadota</taxon>
        <taxon>Alphaproteobacteria</taxon>
        <taxon>Hyphomicrobiales</taxon>
        <taxon>Phyllobacteriaceae</taxon>
        <taxon>Neoaquamicrobium</taxon>
    </lineage>
</organism>
<sequence>MADSDNTTSLPFVIHRRKRKRIADAPRLPARGEHTLELSAGAKADPAVALAQRWQDAQAEFLRLCERQQKLEPPIRRSVERSGAHLLNGSSHFLERDAGLEAEAAYAAARQAEEEAAEVAGVLLDELARTPARTLAGVVAKLEVLLLESEVGDNPNDFPWPHIRSVLEDLKRQSPLQPFASSQRE</sequence>
<dbReference type="Proteomes" id="UP000323258">
    <property type="component" value="Unassembled WGS sequence"/>
</dbReference>
<dbReference type="EMBL" id="VSZS01000044">
    <property type="protein sequence ID" value="TYR36743.1"/>
    <property type="molecule type" value="Genomic_DNA"/>
</dbReference>
<keyword evidence="2" id="KW-1185">Reference proteome</keyword>